<dbReference type="RefSeq" id="WP_380638237.1">
    <property type="nucleotide sequence ID" value="NZ_JBHSQO010000023.1"/>
</dbReference>
<evidence type="ECO:0000313" key="3">
    <source>
        <dbReference type="Proteomes" id="UP001596220"/>
    </source>
</evidence>
<dbReference type="InterPro" id="IPR036736">
    <property type="entry name" value="ACP-like_sf"/>
</dbReference>
<dbReference type="InterPro" id="IPR036291">
    <property type="entry name" value="NAD(P)-bd_dom_sf"/>
</dbReference>
<evidence type="ECO:0000313" key="2">
    <source>
        <dbReference type="EMBL" id="MFC6091937.1"/>
    </source>
</evidence>
<organism evidence="2 3">
    <name type="scientific">Saccharothrix lopnurensis</name>
    <dbReference type="NCBI Taxonomy" id="1670621"/>
    <lineage>
        <taxon>Bacteria</taxon>
        <taxon>Bacillati</taxon>
        <taxon>Actinomycetota</taxon>
        <taxon>Actinomycetes</taxon>
        <taxon>Pseudonocardiales</taxon>
        <taxon>Pseudonocardiaceae</taxon>
        <taxon>Saccharothrix</taxon>
    </lineage>
</organism>
<dbReference type="Proteomes" id="UP001596220">
    <property type="component" value="Unassembled WGS sequence"/>
</dbReference>
<dbReference type="PROSITE" id="PS50075">
    <property type="entry name" value="CARRIER"/>
    <property type="match status" value="1"/>
</dbReference>
<dbReference type="SUPFAM" id="SSF51735">
    <property type="entry name" value="NAD(P)-binding Rossmann-fold domains"/>
    <property type="match status" value="1"/>
</dbReference>
<evidence type="ECO:0000259" key="1">
    <source>
        <dbReference type="PROSITE" id="PS50075"/>
    </source>
</evidence>
<dbReference type="Gene3D" id="1.10.1200.10">
    <property type="entry name" value="ACP-like"/>
    <property type="match status" value="1"/>
</dbReference>
<feature type="domain" description="Carrier" evidence="1">
    <location>
        <begin position="228"/>
        <end position="306"/>
    </location>
</feature>
<dbReference type="Gene3D" id="3.30.1780.10">
    <property type="entry name" value="ornithine cyclodeaminase, domain 1"/>
    <property type="match status" value="1"/>
</dbReference>
<sequence length="309" mass="32429">MNGFPGHHRRHDGADPVDALAERLMTGGGVEAALSSVAAPEHRAAVLAALSARYLLAPGVVTASVVGAGRAVRAQLDAVARHVPGTSHVAVRLLDGEPLDRDLVDRLRRTGIGLSVTATAGEAVFGATLVVVTDFADPDTWPTHLPGGSVLVNATGDDLPPAVTRVADLVFVDDLGLLRPGGRPVEADLRQVVTGECAGRTSADHVLLVELLTEGRQPGPPLEGLPVSTENEIKRFVVTSFAPDLTPDQLPSDLDLLDNGVVDSLGLLRLIAWVGERYGIPVEERDISPAQFSSVEAIGAFIRESRSFV</sequence>
<dbReference type="EMBL" id="JBHSQO010000023">
    <property type="protein sequence ID" value="MFC6091937.1"/>
    <property type="molecule type" value="Genomic_DNA"/>
</dbReference>
<keyword evidence="3" id="KW-1185">Reference proteome</keyword>
<dbReference type="Gene3D" id="3.40.50.720">
    <property type="entry name" value="NAD(P)-binding Rossmann-like Domain"/>
    <property type="match status" value="1"/>
</dbReference>
<protein>
    <submittedName>
        <fullName evidence="2">Phosphopantetheine-binding protein</fullName>
    </submittedName>
</protein>
<comment type="caution">
    <text evidence="2">The sequence shown here is derived from an EMBL/GenBank/DDBJ whole genome shotgun (WGS) entry which is preliminary data.</text>
</comment>
<dbReference type="Pfam" id="PF02423">
    <property type="entry name" value="OCD_Mu_crystall"/>
    <property type="match status" value="1"/>
</dbReference>
<gene>
    <name evidence="2" type="ORF">ACFP3R_21930</name>
</gene>
<reference evidence="3" key="1">
    <citation type="journal article" date="2019" name="Int. J. Syst. Evol. Microbiol.">
        <title>The Global Catalogue of Microorganisms (GCM) 10K type strain sequencing project: providing services to taxonomists for standard genome sequencing and annotation.</title>
        <authorList>
            <consortium name="The Broad Institute Genomics Platform"/>
            <consortium name="The Broad Institute Genome Sequencing Center for Infectious Disease"/>
            <person name="Wu L."/>
            <person name="Ma J."/>
        </authorList>
    </citation>
    <scope>NUCLEOTIDE SEQUENCE [LARGE SCALE GENOMIC DNA]</scope>
    <source>
        <strain evidence="3">CGMCC 4.7246</strain>
    </source>
</reference>
<dbReference type="InterPro" id="IPR003462">
    <property type="entry name" value="ODC_Mu_crystall"/>
</dbReference>
<dbReference type="InterPro" id="IPR009081">
    <property type="entry name" value="PP-bd_ACP"/>
</dbReference>
<dbReference type="SUPFAM" id="SSF47336">
    <property type="entry name" value="ACP-like"/>
    <property type="match status" value="1"/>
</dbReference>
<dbReference type="InterPro" id="IPR023401">
    <property type="entry name" value="ODC_N"/>
</dbReference>
<name>A0ABW1PAW0_9PSEU</name>
<proteinExistence type="predicted"/>
<accession>A0ABW1PAW0</accession>